<feature type="chain" id="PRO_5013018838" description="limulus clotting factor C" evidence="13">
    <location>
        <begin position="20"/>
        <end position="264"/>
    </location>
</feature>
<dbReference type="EMBL" id="GFDF01005374">
    <property type="protein sequence ID" value="JAV08710.1"/>
    <property type="molecule type" value="Transcribed_RNA"/>
</dbReference>
<evidence type="ECO:0000256" key="5">
    <source>
        <dbReference type="ARBA" id="ARBA00022729"/>
    </source>
</evidence>
<keyword evidence="7" id="KW-0353">Hemolymph clotting</keyword>
<evidence type="ECO:0000313" key="15">
    <source>
        <dbReference type="EMBL" id="JAV08710.1"/>
    </source>
</evidence>
<name>A0A1L8DQU0_9DIPT</name>
<evidence type="ECO:0000256" key="2">
    <source>
        <dbReference type="ARBA" id="ARBA00022525"/>
    </source>
</evidence>
<dbReference type="InterPro" id="IPR043504">
    <property type="entry name" value="Peptidase_S1_PA_chymotrypsin"/>
</dbReference>
<keyword evidence="4 15" id="KW-0645">Protease</keyword>
<dbReference type="AlphaFoldDB" id="A0A1L8DQU0"/>
<dbReference type="InterPro" id="IPR001314">
    <property type="entry name" value="Peptidase_S1A"/>
</dbReference>
<dbReference type="GO" id="GO:0006508">
    <property type="term" value="P:proteolysis"/>
    <property type="evidence" value="ECO:0007669"/>
    <property type="project" value="UniProtKB-KW"/>
</dbReference>
<keyword evidence="8" id="KW-0720">Serine protease</keyword>
<dbReference type="InterPro" id="IPR018114">
    <property type="entry name" value="TRYPSIN_HIS"/>
</dbReference>
<evidence type="ECO:0000256" key="1">
    <source>
        <dbReference type="ARBA" id="ARBA00004613"/>
    </source>
</evidence>
<dbReference type="InterPro" id="IPR001254">
    <property type="entry name" value="Trypsin_dom"/>
</dbReference>
<dbReference type="GO" id="GO:0042381">
    <property type="term" value="P:hemolymph coagulation"/>
    <property type="evidence" value="ECO:0007669"/>
    <property type="project" value="UniProtKB-KW"/>
</dbReference>
<dbReference type="PROSITE" id="PS00134">
    <property type="entry name" value="TRYPSIN_HIS"/>
    <property type="match status" value="1"/>
</dbReference>
<evidence type="ECO:0000256" key="9">
    <source>
        <dbReference type="ARBA" id="ARBA00023157"/>
    </source>
</evidence>
<comment type="catalytic activity">
    <reaction evidence="11">
        <text>Selective cleavage of 103-Arg-|-Ser-104 and 124-Ile-|-Ile-125 bonds in Limulus clotting factor B to form activated factor B. Cleavage of -Pro-Arg-|-Xaa- bonds in synthetic substrates.</text>
        <dbReference type="EC" id="3.4.21.84"/>
    </reaction>
</comment>
<evidence type="ECO:0000256" key="13">
    <source>
        <dbReference type="SAM" id="SignalP"/>
    </source>
</evidence>
<evidence type="ECO:0000259" key="14">
    <source>
        <dbReference type="PROSITE" id="PS50240"/>
    </source>
</evidence>
<evidence type="ECO:0000256" key="11">
    <source>
        <dbReference type="ARBA" id="ARBA00052079"/>
    </source>
</evidence>
<feature type="signal peptide" evidence="13">
    <location>
        <begin position="1"/>
        <end position="19"/>
    </location>
</feature>
<dbReference type="CDD" id="cd00190">
    <property type="entry name" value="Tryp_SPc"/>
    <property type="match status" value="1"/>
</dbReference>
<keyword evidence="3" id="KW-0768">Sushi</keyword>
<keyword evidence="9" id="KW-1015">Disulfide bond</keyword>
<evidence type="ECO:0000256" key="4">
    <source>
        <dbReference type="ARBA" id="ARBA00022670"/>
    </source>
</evidence>
<dbReference type="InterPro" id="IPR009003">
    <property type="entry name" value="Peptidase_S1_PA"/>
</dbReference>
<dbReference type="PANTHER" id="PTHR24264">
    <property type="entry name" value="TRYPSIN-RELATED"/>
    <property type="match status" value="1"/>
</dbReference>
<organism evidence="15">
    <name type="scientific">Nyssomyia neivai</name>
    <dbReference type="NCBI Taxonomy" id="330878"/>
    <lineage>
        <taxon>Eukaryota</taxon>
        <taxon>Metazoa</taxon>
        <taxon>Ecdysozoa</taxon>
        <taxon>Arthropoda</taxon>
        <taxon>Hexapoda</taxon>
        <taxon>Insecta</taxon>
        <taxon>Pterygota</taxon>
        <taxon>Neoptera</taxon>
        <taxon>Endopterygota</taxon>
        <taxon>Diptera</taxon>
        <taxon>Nematocera</taxon>
        <taxon>Psychodoidea</taxon>
        <taxon>Psychodidae</taxon>
        <taxon>Nyssomyia</taxon>
    </lineage>
</organism>
<keyword evidence="6" id="KW-0378">Hydrolase</keyword>
<dbReference type="SMART" id="SM00020">
    <property type="entry name" value="Tryp_SPc"/>
    <property type="match status" value="1"/>
</dbReference>
<dbReference type="PROSITE" id="PS50240">
    <property type="entry name" value="TRYPSIN_DOM"/>
    <property type="match status" value="1"/>
</dbReference>
<keyword evidence="2" id="KW-0964">Secreted</keyword>
<dbReference type="EC" id="3.4.21.84" evidence="12"/>
<keyword evidence="5 13" id="KW-0732">Signal</keyword>
<proteinExistence type="inferred from homology"/>
<dbReference type="FunFam" id="2.40.10.10:FF:000120">
    <property type="entry name" value="Putative serine protease"/>
    <property type="match status" value="1"/>
</dbReference>
<evidence type="ECO:0000256" key="6">
    <source>
        <dbReference type="ARBA" id="ARBA00022801"/>
    </source>
</evidence>
<accession>A0A1L8DQU0</accession>
<dbReference type="GO" id="GO:0005615">
    <property type="term" value="C:extracellular space"/>
    <property type="evidence" value="ECO:0007669"/>
    <property type="project" value="TreeGrafter"/>
</dbReference>
<evidence type="ECO:0000256" key="8">
    <source>
        <dbReference type="ARBA" id="ARBA00022825"/>
    </source>
</evidence>
<reference evidence="15" key="1">
    <citation type="submission" date="2016-12" db="EMBL/GenBank/DDBJ databases">
        <title>An insight into the sialome and mialome of the sand fly, Nyssomyia neivai.</title>
        <authorList>
            <person name="Sebastian V."/>
            <person name="Goulart T.M."/>
            <person name="Oliveira W."/>
            <person name="Calvo E."/>
            <person name="Oliveira L.F."/>
            <person name="Pinto M.C."/>
            <person name="Rosselino A.M."/>
            <person name="Ribeiro J.M."/>
        </authorList>
    </citation>
    <scope>NUCLEOTIDE SEQUENCE</scope>
</reference>
<dbReference type="PANTHER" id="PTHR24264:SF65">
    <property type="entry name" value="SRCR DOMAIN-CONTAINING PROTEIN"/>
    <property type="match status" value="1"/>
</dbReference>
<dbReference type="Pfam" id="PF00089">
    <property type="entry name" value="Trypsin"/>
    <property type="match status" value="1"/>
</dbReference>
<comment type="subcellular location">
    <subcellularLocation>
        <location evidence="1">Secreted</location>
    </subcellularLocation>
</comment>
<evidence type="ECO:0000256" key="7">
    <source>
        <dbReference type="ARBA" id="ARBA00022820"/>
    </source>
</evidence>
<sequence length="264" mass="29149">MKFLLCSVFLLGSAIVASAATLNRIIGGVEAKPHEFPYMVSLQWNDHPQLKHFCGGALLNERWILTAGHCANAFTDDTVVVAGAHSIKHPDEYEQRMNISKAYIHKDYTGDVGPHDIALVKVTKPFVFNEYVKNLNLPTGMAYYPIGHATLSGWGSTSNTWEPSYPDKLRKGELEIIPEEKCFNFPEGAVIHETNICAGDLQGNTAVCSADSGSPLVQKNSQGEVQIHGVVSWGWIPCGQSGRTGIFVNVMHYMDWINEIMNKE</sequence>
<evidence type="ECO:0000256" key="12">
    <source>
        <dbReference type="ARBA" id="ARBA00066707"/>
    </source>
</evidence>
<evidence type="ECO:0000256" key="3">
    <source>
        <dbReference type="ARBA" id="ARBA00022659"/>
    </source>
</evidence>
<protein>
    <recommendedName>
        <fullName evidence="12">limulus clotting factor C</fullName>
        <ecNumber evidence="12">3.4.21.84</ecNumber>
    </recommendedName>
</protein>
<comment type="similarity">
    <text evidence="10">Belongs to the peptidase S1 family. CLIP subfamily.</text>
</comment>
<dbReference type="GO" id="GO:0004252">
    <property type="term" value="F:serine-type endopeptidase activity"/>
    <property type="evidence" value="ECO:0007669"/>
    <property type="project" value="InterPro"/>
</dbReference>
<dbReference type="SUPFAM" id="SSF50494">
    <property type="entry name" value="Trypsin-like serine proteases"/>
    <property type="match status" value="1"/>
</dbReference>
<dbReference type="Gene3D" id="2.40.10.10">
    <property type="entry name" value="Trypsin-like serine proteases"/>
    <property type="match status" value="1"/>
</dbReference>
<evidence type="ECO:0000256" key="10">
    <source>
        <dbReference type="ARBA" id="ARBA00024195"/>
    </source>
</evidence>
<dbReference type="PRINTS" id="PR00722">
    <property type="entry name" value="CHYMOTRYPSIN"/>
</dbReference>
<feature type="domain" description="Peptidase S1" evidence="14">
    <location>
        <begin position="25"/>
        <end position="262"/>
    </location>
</feature>
<dbReference type="InterPro" id="IPR050127">
    <property type="entry name" value="Serine_Proteases_S1"/>
</dbReference>